<evidence type="ECO:0000256" key="5">
    <source>
        <dbReference type="ARBA" id="ARBA00022801"/>
    </source>
</evidence>
<reference evidence="8" key="2">
    <citation type="journal article" date="2022" name="Microbiol. Resour. Announc.">
        <title>Metagenome Sequencing to Explore Phylogenomics of Terrestrial Cyanobacteria.</title>
        <authorList>
            <person name="Ward R.D."/>
            <person name="Stajich J.E."/>
            <person name="Johansen J.R."/>
            <person name="Huntemann M."/>
            <person name="Clum A."/>
            <person name="Foster B."/>
            <person name="Foster B."/>
            <person name="Roux S."/>
            <person name="Palaniappan K."/>
            <person name="Varghese N."/>
            <person name="Mukherjee S."/>
            <person name="Reddy T.B.K."/>
            <person name="Daum C."/>
            <person name="Copeland A."/>
            <person name="Chen I.A."/>
            <person name="Ivanova N.N."/>
            <person name="Kyrpides N.C."/>
            <person name="Shapiro N."/>
            <person name="Eloe-Fadrosh E.A."/>
            <person name="Pietrasiak N."/>
        </authorList>
    </citation>
    <scope>NUCLEOTIDE SEQUENCE</scope>
    <source>
        <strain evidence="8">UHER 2000/2452</strain>
    </source>
</reference>
<dbReference type="GO" id="GO:0004519">
    <property type="term" value="F:endonuclease activity"/>
    <property type="evidence" value="ECO:0007669"/>
    <property type="project" value="UniProtKB-KW"/>
</dbReference>
<name>A0A951QDQ3_9CYAN</name>
<dbReference type="InterPro" id="IPR038570">
    <property type="entry name" value="HicA_sf"/>
</dbReference>
<reference evidence="8" key="1">
    <citation type="submission" date="2021-05" db="EMBL/GenBank/DDBJ databases">
        <authorList>
            <person name="Pietrasiak N."/>
            <person name="Ward R."/>
            <person name="Stajich J.E."/>
            <person name="Kurbessoian T."/>
        </authorList>
    </citation>
    <scope>NUCLEOTIDE SEQUENCE</scope>
    <source>
        <strain evidence="8">UHER 2000/2452</strain>
    </source>
</reference>
<evidence type="ECO:0000313" key="9">
    <source>
        <dbReference type="Proteomes" id="UP000757435"/>
    </source>
</evidence>
<dbReference type="GO" id="GO:0016787">
    <property type="term" value="F:hydrolase activity"/>
    <property type="evidence" value="ECO:0007669"/>
    <property type="project" value="UniProtKB-KW"/>
</dbReference>
<keyword evidence="6" id="KW-0694">RNA-binding</keyword>
<evidence type="ECO:0000256" key="3">
    <source>
        <dbReference type="ARBA" id="ARBA00022722"/>
    </source>
</evidence>
<evidence type="ECO:0000256" key="6">
    <source>
        <dbReference type="ARBA" id="ARBA00022884"/>
    </source>
</evidence>
<evidence type="ECO:0000256" key="2">
    <source>
        <dbReference type="ARBA" id="ARBA00022649"/>
    </source>
</evidence>
<evidence type="ECO:0000256" key="4">
    <source>
        <dbReference type="ARBA" id="ARBA00022759"/>
    </source>
</evidence>
<comment type="similarity">
    <text evidence="1">Belongs to the HicA mRNA interferase family.</text>
</comment>
<gene>
    <name evidence="8" type="ORF">KME15_18455</name>
</gene>
<keyword evidence="2" id="KW-1277">Toxin-antitoxin system</keyword>
<keyword evidence="7" id="KW-0346">Stress response</keyword>
<accession>A0A951QDQ3</accession>
<dbReference type="InterPro" id="IPR012933">
    <property type="entry name" value="HicA_mRNA_interferase"/>
</dbReference>
<keyword evidence="5" id="KW-0378">Hydrolase</keyword>
<keyword evidence="4" id="KW-0255">Endonuclease</keyword>
<dbReference type="EMBL" id="JAHHHD010000023">
    <property type="protein sequence ID" value="MBW4660659.1"/>
    <property type="molecule type" value="Genomic_DNA"/>
</dbReference>
<protein>
    <submittedName>
        <fullName evidence="8">Type II toxin-antitoxin system HicA family toxin</fullName>
    </submittedName>
</protein>
<organism evidence="8 9">
    <name type="scientific">Drouetiella hepatica Uher 2000/2452</name>
    <dbReference type="NCBI Taxonomy" id="904376"/>
    <lineage>
        <taxon>Bacteria</taxon>
        <taxon>Bacillati</taxon>
        <taxon>Cyanobacteriota</taxon>
        <taxon>Cyanophyceae</taxon>
        <taxon>Oculatellales</taxon>
        <taxon>Oculatellaceae</taxon>
        <taxon>Drouetiella</taxon>
    </lineage>
</organism>
<dbReference type="Proteomes" id="UP000757435">
    <property type="component" value="Unassembled WGS sequence"/>
</dbReference>
<evidence type="ECO:0000256" key="1">
    <source>
        <dbReference type="ARBA" id="ARBA00006620"/>
    </source>
</evidence>
<dbReference type="Pfam" id="PF07927">
    <property type="entry name" value="HicA_toxin"/>
    <property type="match status" value="1"/>
</dbReference>
<dbReference type="SUPFAM" id="SSF54786">
    <property type="entry name" value="YcfA/nrd intein domain"/>
    <property type="match status" value="1"/>
</dbReference>
<evidence type="ECO:0000313" key="8">
    <source>
        <dbReference type="EMBL" id="MBW4660659.1"/>
    </source>
</evidence>
<sequence length="72" mass="7945">MPPIGSISHRDLIRYLKLCGFSGPYSGGKHLNMVKGSLKITIPNPHSGGISKPFLLKILKQADISREDWESL</sequence>
<evidence type="ECO:0000256" key="7">
    <source>
        <dbReference type="ARBA" id="ARBA00023016"/>
    </source>
</evidence>
<dbReference type="GO" id="GO:0003729">
    <property type="term" value="F:mRNA binding"/>
    <property type="evidence" value="ECO:0007669"/>
    <property type="project" value="InterPro"/>
</dbReference>
<comment type="caution">
    <text evidence="8">The sequence shown here is derived from an EMBL/GenBank/DDBJ whole genome shotgun (WGS) entry which is preliminary data.</text>
</comment>
<proteinExistence type="inferred from homology"/>
<keyword evidence="3" id="KW-0540">Nuclease</keyword>
<dbReference type="Gene3D" id="3.30.920.30">
    <property type="entry name" value="Hypothetical protein"/>
    <property type="match status" value="1"/>
</dbReference>
<dbReference type="AlphaFoldDB" id="A0A951QDQ3"/>